<dbReference type="PANTHER" id="PTHR30032:SF4">
    <property type="entry name" value="AMIDASE ENHANCER"/>
    <property type="match status" value="1"/>
</dbReference>
<feature type="domain" description="Sporulation stage II protein D amidase enhancer LytB N-terminal" evidence="2">
    <location>
        <begin position="119"/>
        <end position="209"/>
    </location>
</feature>
<evidence type="ECO:0000313" key="4">
    <source>
        <dbReference type="Proteomes" id="UP000005309"/>
    </source>
</evidence>
<keyword evidence="1" id="KW-0732">Signal</keyword>
<gene>
    <name evidence="3" type="ORF">HMPREF0908_0709</name>
</gene>
<dbReference type="EMBL" id="ACLA01000010">
    <property type="protein sequence ID" value="EEQ48979.1"/>
    <property type="molecule type" value="Genomic_DNA"/>
</dbReference>
<dbReference type="RefSeq" id="WP_006689444.1">
    <property type="nucleotide sequence ID" value="NZ_GG694006.1"/>
</dbReference>
<organism evidence="3 4">
    <name type="scientific">Selenomonas flueggei ATCC 43531</name>
    <dbReference type="NCBI Taxonomy" id="638302"/>
    <lineage>
        <taxon>Bacteria</taxon>
        <taxon>Bacillati</taxon>
        <taxon>Bacillota</taxon>
        <taxon>Negativicutes</taxon>
        <taxon>Selenomonadales</taxon>
        <taxon>Selenomonadaceae</taxon>
        <taxon>Selenomonas</taxon>
    </lineage>
</organism>
<protein>
    <submittedName>
        <fullName evidence="3">SpoIID/LytB domain protein</fullName>
    </submittedName>
</protein>
<dbReference type="AlphaFoldDB" id="C4V2G5"/>
<dbReference type="InterPro" id="IPR013693">
    <property type="entry name" value="SpoIID/LytB_N"/>
</dbReference>
<dbReference type="HOGENOM" id="CLU_021203_3_1_9"/>
<name>C4V2G5_9FIRM</name>
<dbReference type="NCBIfam" id="TIGR02669">
    <property type="entry name" value="SpoIID_LytB"/>
    <property type="match status" value="1"/>
</dbReference>
<evidence type="ECO:0000259" key="2">
    <source>
        <dbReference type="Pfam" id="PF08486"/>
    </source>
</evidence>
<reference evidence="3 4" key="1">
    <citation type="submission" date="2009-04" db="EMBL/GenBank/DDBJ databases">
        <authorList>
            <person name="Qin X."/>
            <person name="Bachman B."/>
            <person name="Battles P."/>
            <person name="Bell A."/>
            <person name="Bess C."/>
            <person name="Bickham C."/>
            <person name="Chaboub L."/>
            <person name="Chen D."/>
            <person name="Coyle M."/>
            <person name="Deiros D.R."/>
            <person name="Dinh H."/>
            <person name="Forbes L."/>
            <person name="Fowler G."/>
            <person name="Francisco L."/>
            <person name="Fu Q."/>
            <person name="Gubbala S."/>
            <person name="Hale W."/>
            <person name="Han Y."/>
            <person name="Hemphill L."/>
            <person name="Highlander S.K."/>
            <person name="Hirani K."/>
            <person name="Hogues M."/>
            <person name="Jackson L."/>
            <person name="Jakkamsetti A."/>
            <person name="Javaid M."/>
            <person name="Jiang H."/>
            <person name="Korchina V."/>
            <person name="Kovar C."/>
            <person name="Lara F."/>
            <person name="Lee S."/>
            <person name="Mata R."/>
            <person name="Mathew T."/>
            <person name="Moen C."/>
            <person name="Morales K."/>
            <person name="Munidasa M."/>
            <person name="Nazareth L."/>
            <person name="Ngo R."/>
            <person name="Nguyen L."/>
            <person name="Okwuonu G."/>
            <person name="Ongeri F."/>
            <person name="Patil S."/>
            <person name="Petrosino J."/>
            <person name="Pham C."/>
            <person name="Pham P."/>
            <person name="Pu L.-L."/>
            <person name="Puazo M."/>
            <person name="Raj R."/>
            <person name="Reid J."/>
            <person name="Rouhana J."/>
            <person name="Saada N."/>
            <person name="Shang Y."/>
            <person name="Simmons D."/>
            <person name="Thornton R."/>
            <person name="Warren J."/>
            <person name="Weissenberger G."/>
            <person name="Zhang J."/>
            <person name="Zhang L."/>
            <person name="Zhou C."/>
            <person name="Zhu D."/>
            <person name="Muzny D."/>
            <person name="Worley K."/>
            <person name="Gibbs R."/>
        </authorList>
    </citation>
    <scope>NUCLEOTIDE SEQUENCE [LARGE SCALE GENOMIC DNA]</scope>
    <source>
        <strain evidence="3 4">ATCC 43531</strain>
    </source>
</reference>
<proteinExistence type="predicted"/>
<dbReference type="InterPro" id="IPR051922">
    <property type="entry name" value="Bact_Sporulation_Assoc"/>
</dbReference>
<dbReference type="STRING" id="638302.HMPREF0908_0709"/>
<dbReference type="OrthoDB" id="9794671at2"/>
<evidence type="ECO:0000256" key="1">
    <source>
        <dbReference type="SAM" id="SignalP"/>
    </source>
</evidence>
<evidence type="ECO:0000313" key="3">
    <source>
        <dbReference type="EMBL" id="EEQ48979.1"/>
    </source>
</evidence>
<dbReference type="Pfam" id="PF08486">
    <property type="entry name" value="SpoIID"/>
    <property type="match status" value="1"/>
</dbReference>
<dbReference type="InterPro" id="IPR013486">
    <property type="entry name" value="SpoIID/LytB"/>
</dbReference>
<dbReference type="Proteomes" id="UP000005309">
    <property type="component" value="Unassembled WGS sequence"/>
</dbReference>
<keyword evidence="4" id="KW-1185">Reference proteome</keyword>
<accession>C4V2G5</accession>
<dbReference type="GO" id="GO:0030288">
    <property type="term" value="C:outer membrane-bounded periplasmic space"/>
    <property type="evidence" value="ECO:0007669"/>
    <property type="project" value="TreeGrafter"/>
</dbReference>
<dbReference type="eggNOG" id="COG2385">
    <property type="taxonomic scope" value="Bacteria"/>
</dbReference>
<comment type="caution">
    <text evidence="3">The sequence shown here is derived from an EMBL/GenBank/DDBJ whole genome shotgun (WGS) entry which is preliminary data.</text>
</comment>
<feature type="signal peptide" evidence="1">
    <location>
        <begin position="1"/>
        <end position="25"/>
    </location>
</feature>
<feature type="chain" id="PRO_5002943048" evidence="1">
    <location>
        <begin position="26"/>
        <end position="383"/>
    </location>
</feature>
<dbReference type="GO" id="GO:0030435">
    <property type="term" value="P:sporulation resulting in formation of a cellular spore"/>
    <property type="evidence" value="ECO:0007669"/>
    <property type="project" value="InterPro"/>
</dbReference>
<dbReference type="PANTHER" id="PTHR30032">
    <property type="entry name" value="N-ACETYLMURAMOYL-L-ALANINE AMIDASE-RELATED"/>
    <property type="match status" value="1"/>
</dbReference>
<sequence length="383" mass="43092">MKLCLRCSILVISTLLFVVPSIVSASWQPEITVGICQGVAKAEFFGRNAPLYVYTDEQQKSPVLTIPQQEKLRVRFLHNTFELNGKTYEAKQLYIQAGEDESIYINDMPYRGYVTLLKQNGMTVINHVLTEDYLYGVVPKEMPSTWPMGALRAQSIAARTFALKNRNRHNEQGFDLCNTAHCQVYEGSSAETKETTEAVDRTRGEVMFYHGAIIDAVFHTDSGGMTESAEQVWGRYVPYLRSVSELQTKTKPWTQRVSTTLFVKKLEESSKRVGHLKSIHFSPLSIGKGSKDRSPSGRVQFIEVLGDKGNCIVSGNDLRRIFALPSTLFEIQRESSDIVFRGYGGGHGLGLSQWGAKAFADQGKTDREILSHYYTDITIEKIY</sequence>